<name>A0AAV3ZMS0_9GAST</name>
<comment type="caution">
    <text evidence="2">The sequence shown here is derived from an EMBL/GenBank/DDBJ whole genome shotgun (WGS) entry which is preliminary data.</text>
</comment>
<keyword evidence="3" id="KW-1185">Reference proteome</keyword>
<sequence length="200" mass="22980">MDRSKPPTIDPCIIQPRKRTLKHRTLKQQDLNVWLSEYQRNYNRKRNDRFQARAPATWRLFYEAQIQRATAPGWDSSVEETVAQPGPEHVAQSGQRGLNQDLITDSSASQSHPASHMTTEQPVPVRQQAEDELSRHLSSARQKHITGKSIGTKTDSGKRRVADVKRPQAFSCLPWQQQLAQKTLENQGYARICYSCIKYR</sequence>
<dbReference type="Proteomes" id="UP000735302">
    <property type="component" value="Unassembled WGS sequence"/>
</dbReference>
<reference evidence="2 3" key="1">
    <citation type="journal article" date="2021" name="Elife">
        <title>Chloroplast acquisition without the gene transfer in kleptoplastic sea slugs, Plakobranchus ocellatus.</title>
        <authorList>
            <person name="Maeda T."/>
            <person name="Takahashi S."/>
            <person name="Yoshida T."/>
            <person name="Shimamura S."/>
            <person name="Takaki Y."/>
            <person name="Nagai Y."/>
            <person name="Toyoda A."/>
            <person name="Suzuki Y."/>
            <person name="Arimoto A."/>
            <person name="Ishii H."/>
            <person name="Satoh N."/>
            <person name="Nishiyama T."/>
            <person name="Hasebe M."/>
            <person name="Maruyama T."/>
            <person name="Minagawa J."/>
            <person name="Obokata J."/>
            <person name="Shigenobu S."/>
        </authorList>
    </citation>
    <scope>NUCLEOTIDE SEQUENCE [LARGE SCALE GENOMIC DNA]</scope>
</reference>
<protein>
    <submittedName>
        <fullName evidence="2">Uncharacterized protein</fullName>
    </submittedName>
</protein>
<organism evidence="2 3">
    <name type="scientific">Plakobranchus ocellatus</name>
    <dbReference type="NCBI Taxonomy" id="259542"/>
    <lineage>
        <taxon>Eukaryota</taxon>
        <taxon>Metazoa</taxon>
        <taxon>Spiralia</taxon>
        <taxon>Lophotrochozoa</taxon>
        <taxon>Mollusca</taxon>
        <taxon>Gastropoda</taxon>
        <taxon>Heterobranchia</taxon>
        <taxon>Euthyneura</taxon>
        <taxon>Panpulmonata</taxon>
        <taxon>Sacoglossa</taxon>
        <taxon>Placobranchoidea</taxon>
        <taxon>Plakobranchidae</taxon>
        <taxon>Plakobranchus</taxon>
    </lineage>
</organism>
<evidence type="ECO:0000256" key="1">
    <source>
        <dbReference type="SAM" id="MobiDB-lite"/>
    </source>
</evidence>
<accession>A0AAV3ZMS0</accession>
<proteinExistence type="predicted"/>
<evidence type="ECO:0000313" key="3">
    <source>
        <dbReference type="Proteomes" id="UP000735302"/>
    </source>
</evidence>
<dbReference type="EMBL" id="BLXT01002557">
    <property type="protein sequence ID" value="GFN95844.1"/>
    <property type="molecule type" value="Genomic_DNA"/>
</dbReference>
<evidence type="ECO:0000313" key="2">
    <source>
        <dbReference type="EMBL" id="GFN95844.1"/>
    </source>
</evidence>
<gene>
    <name evidence="2" type="ORF">PoB_002235000</name>
</gene>
<feature type="compositionally biased region" description="Polar residues" evidence="1">
    <location>
        <begin position="92"/>
        <end position="121"/>
    </location>
</feature>
<dbReference type="AlphaFoldDB" id="A0AAV3ZMS0"/>
<feature type="region of interest" description="Disordered" evidence="1">
    <location>
        <begin position="72"/>
        <end position="160"/>
    </location>
</feature>